<name>A0ABD5U3L0_9EURY</name>
<reference evidence="2 3" key="1">
    <citation type="journal article" date="2019" name="Int. J. Syst. Evol. Microbiol.">
        <title>The Global Catalogue of Microorganisms (GCM) 10K type strain sequencing project: providing services to taxonomists for standard genome sequencing and annotation.</title>
        <authorList>
            <consortium name="The Broad Institute Genomics Platform"/>
            <consortium name="The Broad Institute Genome Sequencing Center for Infectious Disease"/>
            <person name="Wu L."/>
            <person name="Ma J."/>
        </authorList>
    </citation>
    <scope>NUCLEOTIDE SEQUENCE [LARGE SCALE GENOMIC DNA]</scope>
    <source>
        <strain evidence="2 3">YIM 94188</strain>
    </source>
</reference>
<feature type="compositionally biased region" description="Acidic residues" evidence="1">
    <location>
        <begin position="49"/>
        <end position="64"/>
    </location>
</feature>
<dbReference type="RefSeq" id="WP_379696134.1">
    <property type="nucleotide sequence ID" value="NZ_JBHSXH010000015.1"/>
</dbReference>
<dbReference type="EMBL" id="JBHSXH010000015">
    <property type="protein sequence ID" value="MFC6825679.1"/>
    <property type="molecule type" value="Genomic_DNA"/>
</dbReference>
<sequence length="119" mass="12907">MVDPRDEETTVQLDTDSANRFSVEDEDLARALVAAYDAISWANGPPEASDSESADDDDAADDAETEDFDAEAFIDDAWQSVVSAIEDGNVDAHLDAVEDAEESRESPRDSVLKAVEGRR</sequence>
<feature type="region of interest" description="Disordered" evidence="1">
    <location>
        <begin position="40"/>
        <end position="64"/>
    </location>
</feature>
<dbReference type="AlphaFoldDB" id="A0ABD5U3L0"/>
<gene>
    <name evidence="2" type="ORF">ACFQEV_11855</name>
</gene>
<comment type="caution">
    <text evidence="2">The sequence shown here is derived from an EMBL/GenBank/DDBJ whole genome shotgun (WGS) entry which is preliminary data.</text>
</comment>
<protein>
    <submittedName>
        <fullName evidence="2">Uncharacterized protein</fullName>
    </submittedName>
</protein>
<evidence type="ECO:0000313" key="3">
    <source>
        <dbReference type="Proteomes" id="UP001596408"/>
    </source>
</evidence>
<organism evidence="2 3">
    <name type="scientific">Halopelagius fulvigenes</name>
    <dbReference type="NCBI Taxonomy" id="1198324"/>
    <lineage>
        <taxon>Archaea</taxon>
        <taxon>Methanobacteriati</taxon>
        <taxon>Methanobacteriota</taxon>
        <taxon>Stenosarchaea group</taxon>
        <taxon>Halobacteria</taxon>
        <taxon>Halobacteriales</taxon>
        <taxon>Haloferacaceae</taxon>
    </lineage>
</organism>
<accession>A0ABD5U3L0</accession>
<feature type="region of interest" description="Disordered" evidence="1">
    <location>
        <begin position="97"/>
        <end position="119"/>
    </location>
</feature>
<feature type="compositionally biased region" description="Basic and acidic residues" evidence="1">
    <location>
        <begin position="103"/>
        <end position="119"/>
    </location>
</feature>
<evidence type="ECO:0000313" key="2">
    <source>
        <dbReference type="EMBL" id="MFC6825679.1"/>
    </source>
</evidence>
<proteinExistence type="predicted"/>
<evidence type="ECO:0000256" key="1">
    <source>
        <dbReference type="SAM" id="MobiDB-lite"/>
    </source>
</evidence>
<dbReference type="Proteomes" id="UP001596408">
    <property type="component" value="Unassembled WGS sequence"/>
</dbReference>
<keyword evidence="3" id="KW-1185">Reference proteome</keyword>